<dbReference type="Proteomes" id="UP001432401">
    <property type="component" value="Unassembled WGS sequence"/>
</dbReference>
<evidence type="ECO:0000313" key="1">
    <source>
        <dbReference type="EMBL" id="MES0836779.1"/>
    </source>
</evidence>
<reference evidence="1 2" key="1">
    <citation type="submission" date="2024-06" db="EMBL/GenBank/DDBJ databases">
        <authorList>
            <person name="Bataeva Y.V."/>
            <person name="Grigorian L.N."/>
            <person name="Solomentsev V.I."/>
        </authorList>
    </citation>
    <scope>NUCLEOTIDE SEQUENCE [LARGE SCALE GENOMIC DNA]</scope>
    <source>
        <strain evidence="2">SCPM-O-B-12605 (RCAM04882)</strain>
    </source>
</reference>
<gene>
    <name evidence="1" type="ORF">ABUK86_23590</name>
</gene>
<name>A0ABV2A0V0_9ACTN</name>
<dbReference type="RefSeq" id="WP_352985638.1">
    <property type="nucleotide sequence ID" value="NZ_JBEQNA010000013.1"/>
</dbReference>
<sequence length="173" mass="18287">MVRRFSLPALGLVLVTGCSVGVDESPEPVVQSSVAAAESEGPEGTPEEEAVAVYLDFWDAIVLASAEMDPEHPALEEHAVGQALELAQLGVQGVVDGGQGMEGEPVLAPEVVAAEPGGDPKTVEIEDCQRSGDWAVVGSGELESDDVLVTATVQRDLFDWWVVEMRIWGEDTC</sequence>
<evidence type="ECO:0000313" key="2">
    <source>
        <dbReference type="Proteomes" id="UP001432401"/>
    </source>
</evidence>
<keyword evidence="2" id="KW-1185">Reference proteome</keyword>
<comment type="caution">
    <text evidence="1">The sequence shown here is derived from an EMBL/GenBank/DDBJ whole genome shotgun (WGS) entry which is preliminary data.</text>
</comment>
<accession>A0ABV2A0V0</accession>
<organism evidence="1 2">
    <name type="scientific">Nocardiopsis tropica</name>
    <dbReference type="NCBI Taxonomy" id="109330"/>
    <lineage>
        <taxon>Bacteria</taxon>
        <taxon>Bacillati</taxon>
        <taxon>Actinomycetota</taxon>
        <taxon>Actinomycetes</taxon>
        <taxon>Streptosporangiales</taxon>
        <taxon>Nocardiopsidaceae</taxon>
        <taxon>Nocardiopsis</taxon>
    </lineage>
</organism>
<protein>
    <recommendedName>
        <fullName evidence="3">Secreted protein</fullName>
    </recommendedName>
</protein>
<dbReference type="PROSITE" id="PS51257">
    <property type="entry name" value="PROKAR_LIPOPROTEIN"/>
    <property type="match status" value="1"/>
</dbReference>
<proteinExistence type="predicted"/>
<evidence type="ECO:0008006" key="3">
    <source>
        <dbReference type="Google" id="ProtNLM"/>
    </source>
</evidence>
<dbReference type="EMBL" id="JBEQNB010000014">
    <property type="protein sequence ID" value="MES0836779.1"/>
    <property type="molecule type" value="Genomic_DNA"/>
</dbReference>